<evidence type="ECO:0000313" key="3">
    <source>
        <dbReference type="Proteomes" id="UP000077266"/>
    </source>
</evidence>
<reference evidence="2 3" key="1">
    <citation type="journal article" date="2016" name="Mol. Biol. Evol.">
        <title>Comparative Genomics of Early-Diverging Mushroom-Forming Fungi Provides Insights into the Origins of Lignocellulose Decay Capabilities.</title>
        <authorList>
            <person name="Nagy L.G."/>
            <person name="Riley R."/>
            <person name="Tritt A."/>
            <person name="Adam C."/>
            <person name="Daum C."/>
            <person name="Floudas D."/>
            <person name="Sun H."/>
            <person name="Yadav J.S."/>
            <person name="Pangilinan J."/>
            <person name="Larsson K.H."/>
            <person name="Matsuura K."/>
            <person name="Barry K."/>
            <person name="Labutti K."/>
            <person name="Kuo R."/>
            <person name="Ohm R.A."/>
            <person name="Bhattacharya S.S."/>
            <person name="Shirouzu T."/>
            <person name="Yoshinaga Y."/>
            <person name="Martin F.M."/>
            <person name="Grigoriev I.V."/>
            <person name="Hibbett D.S."/>
        </authorList>
    </citation>
    <scope>NUCLEOTIDE SEQUENCE [LARGE SCALE GENOMIC DNA]</scope>
    <source>
        <strain evidence="2 3">HHB12029</strain>
    </source>
</reference>
<accession>A0A165L6I8</accession>
<gene>
    <name evidence="2" type="ORF">EXIGLDRAFT_366179</name>
</gene>
<dbReference type="EMBL" id="KV425930">
    <property type="protein sequence ID" value="KZV97427.1"/>
    <property type="molecule type" value="Genomic_DNA"/>
</dbReference>
<protein>
    <submittedName>
        <fullName evidence="2">Uncharacterized protein</fullName>
    </submittedName>
</protein>
<name>A0A165L6I8_EXIGL</name>
<dbReference type="AlphaFoldDB" id="A0A165L6I8"/>
<dbReference type="Proteomes" id="UP000077266">
    <property type="component" value="Unassembled WGS sequence"/>
</dbReference>
<organism evidence="2 3">
    <name type="scientific">Exidia glandulosa HHB12029</name>
    <dbReference type="NCBI Taxonomy" id="1314781"/>
    <lineage>
        <taxon>Eukaryota</taxon>
        <taxon>Fungi</taxon>
        <taxon>Dikarya</taxon>
        <taxon>Basidiomycota</taxon>
        <taxon>Agaricomycotina</taxon>
        <taxon>Agaricomycetes</taxon>
        <taxon>Auriculariales</taxon>
        <taxon>Exidiaceae</taxon>
        <taxon>Exidia</taxon>
    </lineage>
</organism>
<sequence>MKLAQSLSIIVFMLAFVIAKPVPVPNCNPDATDCSCSGLFCTREVRQRGRGGRAAEDPGFRFPTWSNFRHKAPCEHGGGLNRYHRCHHDATRQRTQQSTTGRRLEIVVQQNVLYVSDPQPVPKTNLFTRVQR</sequence>
<feature type="signal peptide" evidence="1">
    <location>
        <begin position="1"/>
        <end position="19"/>
    </location>
</feature>
<evidence type="ECO:0000256" key="1">
    <source>
        <dbReference type="SAM" id="SignalP"/>
    </source>
</evidence>
<keyword evidence="3" id="KW-1185">Reference proteome</keyword>
<dbReference type="InParanoid" id="A0A165L6I8"/>
<keyword evidence="1" id="KW-0732">Signal</keyword>
<proteinExistence type="predicted"/>
<evidence type="ECO:0000313" key="2">
    <source>
        <dbReference type="EMBL" id="KZV97427.1"/>
    </source>
</evidence>
<feature type="chain" id="PRO_5007861467" evidence="1">
    <location>
        <begin position="20"/>
        <end position="132"/>
    </location>
</feature>